<gene>
    <name evidence="1" type="ORF">UFOVP309_46</name>
    <name evidence="2" type="ORF">UFOVP946_53</name>
</gene>
<dbReference type="EMBL" id="LR796897">
    <property type="protein sequence ID" value="CAB4173394.1"/>
    <property type="molecule type" value="Genomic_DNA"/>
</dbReference>
<organism evidence="2">
    <name type="scientific">uncultured Caudovirales phage</name>
    <dbReference type="NCBI Taxonomy" id="2100421"/>
    <lineage>
        <taxon>Viruses</taxon>
        <taxon>Duplodnaviria</taxon>
        <taxon>Heunggongvirae</taxon>
        <taxon>Uroviricota</taxon>
        <taxon>Caudoviricetes</taxon>
        <taxon>Peduoviridae</taxon>
        <taxon>Maltschvirus</taxon>
        <taxon>Maltschvirus maltsch</taxon>
    </lineage>
</organism>
<accession>A0A6J5Q1D5</accession>
<protein>
    <submittedName>
        <fullName evidence="2">Uncharacterized protein</fullName>
    </submittedName>
</protein>
<proteinExistence type="predicted"/>
<evidence type="ECO:0000313" key="1">
    <source>
        <dbReference type="EMBL" id="CAB4136634.1"/>
    </source>
</evidence>
<evidence type="ECO:0000313" key="2">
    <source>
        <dbReference type="EMBL" id="CAB4173394.1"/>
    </source>
</evidence>
<reference evidence="2" key="1">
    <citation type="submission" date="2020-05" db="EMBL/GenBank/DDBJ databases">
        <authorList>
            <person name="Chiriac C."/>
            <person name="Salcher M."/>
            <person name="Ghai R."/>
            <person name="Kavagutti S V."/>
        </authorList>
    </citation>
    <scope>NUCLEOTIDE SEQUENCE</scope>
</reference>
<dbReference type="EMBL" id="LR796320">
    <property type="protein sequence ID" value="CAB4136634.1"/>
    <property type="molecule type" value="Genomic_DNA"/>
</dbReference>
<sequence>MATTTSITTTYAGEFAGKYVSAALLSANTIENGGIEVKPNVKFKEVLKKVSTDAIVKDATCDFDATSTVTLTEKILQPEEFQVNLQLCKKDFRSDWEAIQMGYSAFDSLPPTFADFLIAHVAAKVAEKTEQNIWKGVTANAGEFNGFTRLLTLDAGLPAAQEVAATSTNITAAATVVAELGKLVDAIPASLYGKEDLYLYVSQATARAYVRALGGFGASGLGANGTNAMGTQWYNNGSLSFDGIKIFVANGLAPTVAIAAQKSNLFFGTGLLADNQEVKVIDMADIDGSQNVRVVMRFTAAVQYANVEDITTYGITNAAN</sequence>
<name>A0A6J5Q1D5_9CAUD</name>